<proteinExistence type="predicted"/>
<dbReference type="InterPro" id="IPR036894">
    <property type="entry name" value="YbaB-like_sf"/>
</dbReference>
<keyword evidence="2" id="KW-1185">Reference proteome</keyword>
<accession>A0ABN3PK91</accession>
<comment type="caution">
    <text evidence="1">The sequence shown here is derived from an EMBL/GenBank/DDBJ whole genome shotgun (WGS) entry which is preliminary data.</text>
</comment>
<reference evidence="1 2" key="1">
    <citation type="journal article" date="2019" name="Int. J. Syst. Evol. Microbiol.">
        <title>The Global Catalogue of Microorganisms (GCM) 10K type strain sequencing project: providing services to taxonomists for standard genome sequencing and annotation.</title>
        <authorList>
            <consortium name="The Broad Institute Genomics Platform"/>
            <consortium name="The Broad Institute Genome Sequencing Center for Infectious Disease"/>
            <person name="Wu L."/>
            <person name="Ma J."/>
        </authorList>
    </citation>
    <scope>NUCLEOTIDE SEQUENCE [LARGE SCALE GENOMIC DNA]</scope>
    <source>
        <strain evidence="1 2">JCM 16365</strain>
    </source>
</reference>
<sequence length="145" mass="15050">MLDPSVDFSGVPEDIRRLVADHQAQYARAVEQGAAAERVQEVLAARGGASATSLRGEVTVRVASSGLLEDVRIQQRGLDLGAAGLSRLLTSTLRQALLNLEEAAAESVVEADGGAVGSAMLAEIRAGLAAPISSLDDDGSEIRER</sequence>
<evidence type="ECO:0000313" key="2">
    <source>
        <dbReference type="Proteomes" id="UP001500274"/>
    </source>
</evidence>
<evidence type="ECO:0000313" key="1">
    <source>
        <dbReference type="EMBL" id="GAA2590568.1"/>
    </source>
</evidence>
<dbReference type="InterPro" id="IPR004401">
    <property type="entry name" value="YbaB/EbfC"/>
</dbReference>
<dbReference type="Gene3D" id="3.30.1310.10">
    <property type="entry name" value="Nucleoid-associated protein YbaB-like domain"/>
    <property type="match status" value="1"/>
</dbReference>
<dbReference type="EMBL" id="BAAARI010000038">
    <property type="protein sequence ID" value="GAA2590568.1"/>
    <property type="molecule type" value="Genomic_DNA"/>
</dbReference>
<name>A0ABN3PK91_9MICO</name>
<protein>
    <recommendedName>
        <fullName evidence="3">YbaB/EbfC DNA-binding family protein</fullName>
    </recommendedName>
</protein>
<dbReference type="Proteomes" id="UP001500274">
    <property type="component" value="Unassembled WGS sequence"/>
</dbReference>
<organism evidence="1 2">
    <name type="scientific">Microbacterium binotii</name>
    <dbReference type="NCBI Taxonomy" id="462710"/>
    <lineage>
        <taxon>Bacteria</taxon>
        <taxon>Bacillati</taxon>
        <taxon>Actinomycetota</taxon>
        <taxon>Actinomycetes</taxon>
        <taxon>Micrococcales</taxon>
        <taxon>Microbacteriaceae</taxon>
        <taxon>Microbacterium</taxon>
    </lineage>
</organism>
<dbReference type="RefSeq" id="WP_344231044.1">
    <property type="nucleotide sequence ID" value="NZ_BAAARI010000038.1"/>
</dbReference>
<evidence type="ECO:0008006" key="3">
    <source>
        <dbReference type="Google" id="ProtNLM"/>
    </source>
</evidence>
<dbReference type="Pfam" id="PF02575">
    <property type="entry name" value="YbaB_DNA_bd"/>
    <property type="match status" value="1"/>
</dbReference>
<gene>
    <name evidence="1" type="ORF">GCM10009862_31120</name>
</gene>